<accession>A0AAE4AN02</accession>
<dbReference type="Proteomes" id="UP001238163">
    <property type="component" value="Unassembled WGS sequence"/>
</dbReference>
<comment type="caution">
    <text evidence="1">The sequence shown here is derived from an EMBL/GenBank/DDBJ whole genome shotgun (WGS) entry which is preliminary data.</text>
</comment>
<evidence type="ECO:0000313" key="1">
    <source>
        <dbReference type="EMBL" id="MDQ0288403.1"/>
    </source>
</evidence>
<gene>
    <name evidence="1" type="ORF">J3R75_000510</name>
</gene>
<dbReference type="SUPFAM" id="SSF47598">
    <property type="entry name" value="Ribbon-helix-helix"/>
    <property type="match status" value="1"/>
</dbReference>
<sequence length="72" mass="7860">MSVAISVRLPDELAKALADVSLASERSKSFVLQKALEAYLEEQADLQISLDRLKDPTDAVISLEAMRSELGL</sequence>
<protein>
    <submittedName>
        <fullName evidence="1">RHH-type rel operon transcriptional repressor/antitoxin RelB</fullName>
    </submittedName>
</protein>
<evidence type="ECO:0000313" key="2">
    <source>
        <dbReference type="Proteomes" id="UP001238163"/>
    </source>
</evidence>
<dbReference type="InterPro" id="IPR010985">
    <property type="entry name" value="Ribbon_hlx_hlx"/>
</dbReference>
<organism evidence="1 2">
    <name type="scientific">Oligosphaera ethanolica</name>
    <dbReference type="NCBI Taxonomy" id="760260"/>
    <lineage>
        <taxon>Bacteria</taxon>
        <taxon>Pseudomonadati</taxon>
        <taxon>Lentisphaerota</taxon>
        <taxon>Oligosphaeria</taxon>
        <taxon>Oligosphaerales</taxon>
        <taxon>Oligosphaeraceae</taxon>
        <taxon>Oligosphaera</taxon>
    </lineage>
</organism>
<dbReference type="EMBL" id="JAUSVL010000001">
    <property type="protein sequence ID" value="MDQ0288403.1"/>
    <property type="molecule type" value="Genomic_DNA"/>
</dbReference>
<proteinExistence type="predicted"/>
<name>A0AAE4AN02_9BACT</name>
<dbReference type="CDD" id="cd22233">
    <property type="entry name" value="RHH_CopAso-like"/>
    <property type="match status" value="1"/>
</dbReference>
<reference evidence="1" key="1">
    <citation type="submission" date="2023-07" db="EMBL/GenBank/DDBJ databases">
        <title>Genomic Encyclopedia of Type Strains, Phase IV (KMG-IV): sequencing the most valuable type-strain genomes for metagenomic binning, comparative biology and taxonomic classification.</title>
        <authorList>
            <person name="Goeker M."/>
        </authorList>
    </citation>
    <scope>NUCLEOTIDE SEQUENCE</scope>
    <source>
        <strain evidence="1">DSM 24202</strain>
    </source>
</reference>
<keyword evidence="2" id="KW-1185">Reference proteome</keyword>
<dbReference type="GO" id="GO:0006355">
    <property type="term" value="P:regulation of DNA-templated transcription"/>
    <property type="evidence" value="ECO:0007669"/>
    <property type="project" value="InterPro"/>
</dbReference>
<dbReference type="AlphaFoldDB" id="A0AAE4AN02"/>
<dbReference type="RefSeq" id="WP_307259725.1">
    <property type="nucleotide sequence ID" value="NZ_JAUSVL010000001.1"/>
</dbReference>